<feature type="domain" description="Pyridoxamine 5'-phosphate oxidase N-terminal" evidence="1">
    <location>
        <begin position="42"/>
        <end position="142"/>
    </location>
</feature>
<sequence length="224" mass="24414">MTAVPRTAADSYQPITMERVREIVGFPEPFIAEKKEPRLGEFAARFIAHSPFFCMSTVGGDGQVDTSPKGDPPGSVRILDPWTLAIPDRPGNKLADTFENISRNPVVGLVFFVPGLREVLRVNGDAFITDDPGLLDMLGADGKPAVLATIVRIREVFGQCGKAIIRSKLWEGDKRGLADAVLLGGDYYTMTIAENAKKMAENLGDLVSGGLHTIIDDHYKHTLY</sequence>
<comment type="caution">
    <text evidence="2">The sequence shown here is derived from an EMBL/GenBank/DDBJ whole genome shotgun (WGS) entry which is preliminary data.</text>
</comment>
<dbReference type="NCBIfam" id="TIGR04025">
    <property type="entry name" value="PPOX_FMN_DR2398"/>
    <property type="match status" value="1"/>
</dbReference>
<dbReference type="RefSeq" id="WP_285488797.1">
    <property type="nucleotide sequence ID" value="NZ_BSTI01000014.1"/>
</dbReference>
<dbReference type="Proteomes" id="UP001165136">
    <property type="component" value="Unassembled WGS sequence"/>
</dbReference>
<dbReference type="EMBL" id="BSTI01000014">
    <property type="protein sequence ID" value="GLY69087.1"/>
    <property type="molecule type" value="Genomic_DNA"/>
</dbReference>
<dbReference type="Gene3D" id="2.30.110.10">
    <property type="entry name" value="Electron Transport, Fmn-binding Protein, Chain A"/>
    <property type="match status" value="1"/>
</dbReference>
<dbReference type="InterPro" id="IPR024029">
    <property type="entry name" value="Pyridox_Oxase_FMN-dep"/>
</dbReference>
<dbReference type="PANTHER" id="PTHR42815:SF2">
    <property type="entry name" value="FAD-BINDING, PUTATIVE (AFU_ORTHOLOGUE AFUA_6G07600)-RELATED"/>
    <property type="match status" value="1"/>
</dbReference>
<dbReference type="InterPro" id="IPR011576">
    <property type="entry name" value="Pyridox_Oxase_N"/>
</dbReference>
<reference evidence="2" key="1">
    <citation type="submission" date="2023-03" db="EMBL/GenBank/DDBJ databases">
        <title>Amycolatopsis taiwanensis NBRC 103393.</title>
        <authorList>
            <person name="Ichikawa N."/>
            <person name="Sato H."/>
            <person name="Tonouchi N."/>
        </authorList>
    </citation>
    <scope>NUCLEOTIDE SEQUENCE</scope>
    <source>
        <strain evidence="2">NBRC 103393</strain>
    </source>
</reference>
<accession>A0A9W6R7Q9</accession>
<name>A0A9W6R7Q9_9PSEU</name>
<dbReference type="Pfam" id="PF01243">
    <property type="entry name" value="PNPOx_N"/>
    <property type="match status" value="1"/>
</dbReference>
<keyword evidence="3" id="KW-1185">Reference proteome</keyword>
<organism evidence="2 3">
    <name type="scientific">Amycolatopsis taiwanensis</name>
    <dbReference type="NCBI Taxonomy" id="342230"/>
    <lineage>
        <taxon>Bacteria</taxon>
        <taxon>Bacillati</taxon>
        <taxon>Actinomycetota</taxon>
        <taxon>Actinomycetes</taxon>
        <taxon>Pseudonocardiales</taxon>
        <taxon>Pseudonocardiaceae</taxon>
        <taxon>Amycolatopsis</taxon>
    </lineage>
</organism>
<gene>
    <name evidence="2" type="ORF">Atai01_57060</name>
</gene>
<dbReference type="PANTHER" id="PTHR42815">
    <property type="entry name" value="FAD-BINDING, PUTATIVE (AFU_ORTHOLOGUE AFUA_6G07600)-RELATED"/>
    <property type="match status" value="1"/>
</dbReference>
<evidence type="ECO:0000313" key="2">
    <source>
        <dbReference type="EMBL" id="GLY69087.1"/>
    </source>
</evidence>
<dbReference type="AlphaFoldDB" id="A0A9W6R7Q9"/>
<dbReference type="SUPFAM" id="SSF50475">
    <property type="entry name" value="FMN-binding split barrel"/>
    <property type="match status" value="1"/>
</dbReference>
<evidence type="ECO:0000313" key="3">
    <source>
        <dbReference type="Proteomes" id="UP001165136"/>
    </source>
</evidence>
<dbReference type="InterPro" id="IPR012349">
    <property type="entry name" value="Split_barrel_FMN-bd"/>
</dbReference>
<protein>
    <recommendedName>
        <fullName evidence="1">Pyridoxamine 5'-phosphate oxidase N-terminal domain-containing protein</fullName>
    </recommendedName>
</protein>
<proteinExistence type="predicted"/>
<evidence type="ECO:0000259" key="1">
    <source>
        <dbReference type="Pfam" id="PF01243"/>
    </source>
</evidence>